<keyword evidence="1" id="KW-0812">Transmembrane</keyword>
<gene>
    <name evidence="2" type="ORF">AYJ54_32990</name>
</gene>
<accession>A0A176Y8M6</accession>
<dbReference type="OrthoDB" id="6168062at2"/>
<dbReference type="STRING" id="1505087.AYJ54_32990"/>
<feature type="transmembrane region" description="Helical" evidence="1">
    <location>
        <begin position="111"/>
        <end position="130"/>
    </location>
</feature>
<keyword evidence="1" id="KW-0472">Membrane</keyword>
<feature type="transmembrane region" description="Helical" evidence="1">
    <location>
        <begin position="12"/>
        <end position="37"/>
    </location>
</feature>
<name>A0A176Y8M6_9BRAD</name>
<feature type="transmembrane region" description="Helical" evidence="1">
    <location>
        <begin position="57"/>
        <end position="77"/>
    </location>
</feature>
<proteinExistence type="predicted"/>
<dbReference type="Proteomes" id="UP000076959">
    <property type="component" value="Unassembled WGS sequence"/>
</dbReference>
<dbReference type="RefSeq" id="WP_063708340.1">
    <property type="nucleotide sequence ID" value="NZ_LUUB01000118.1"/>
</dbReference>
<sequence>MKNSIEDTVSTWILRHTILVWFGIFLNALFVIPLLFFPRWFLNLFNIPLEELIWARASAGLLMIISVFYVPAAIDFVRYRANACIAVFPSRTFGATFFFLAVVLFGQPPGFLSISFVDALIGSTTLYCLIRIRKLEQQSRESGLIK</sequence>
<keyword evidence="1" id="KW-1133">Transmembrane helix</keyword>
<evidence type="ECO:0000313" key="2">
    <source>
        <dbReference type="EMBL" id="OAE99696.1"/>
    </source>
</evidence>
<dbReference type="EMBL" id="LUUB01000118">
    <property type="protein sequence ID" value="OAE99696.1"/>
    <property type="molecule type" value="Genomic_DNA"/>
</dbReference>
<organism evidence="2 3">
    <name type="scientific">Bradyrhizobium centrolobii</name>
    <dbReference type="NCBI Taxonomy" id="1505087"/>
    <lineage>
        <taxon>Bacteria</taxon>
        <taxon>Pseudomonadati</taxon>
        <taxon>Pseudomonadota</taxon>
        <taxon>Alphaproteobacteria</taxon>
        <taxon>Hyphomicrobiales</taxon>
        <taxon>Nitrobacteraceae</taxon>
        <taxon>Bradyrhizobium</taxon>
    </lineage>
</organism>
<comment type="caution">
    <text evidence="2">The sequence shown here is derived from an EMBL/GenBank/DDBJ whole genome shotgun (WGS) entry which is preliminary data.</text>
</comment>
<evidence type="ECO:0000313" key="3">
    <source>
        <dbReference type="Proteomes" id="UP000076959"/>
    </source>
</evidence>
<evidence type="ECO:0008006" key="4">
    <source>
        <dbReference type="Google" id="ProtNLM"/>
    </source>
</evidence>
<feature type="transmembrane region" description="Helical" evidence="1">
    <location>
        <begin position="84"/>
        <end position="105"/>
    </location>
</feature>
<protein>
    <recommendedName>
        <fullName evidence="4">MFS transporter</fullName>
    </recommendedName>
</protein>
<dbReference type="AlphaFoldDB" id="A0A176Y8M6"/>
<keyword evidence="3" id="KW-1185">Reference proteome</keyword>
<evidence type="ECO:0000256" key="1">
    <source>
        <dbReference type="SAM" id="Phobius"/>
    </source>
</evidence>
<reference evidence="2 3" key="1">
    <citation type="submission" date="2016-03" db="EMBL/GenBank/DDBJ databases">
        <title>Draft Genome Sequence of the Strain BR 10245 (Bradyrhizobium sp.) isolated from nodules of Centrolobium paraense.</title>
        <authorList>
            <person name="Simoes-Araujo J.L.Sr."/>
            <person name="Barauna A.C."/>
            <person name="Silva K."/>
            <person name="Zilli J.E."/>
        </authorList>
    </citation>
    <scope>NUCLEOTIDE SEQUENCE [LARGE SCALE GENOMIC DNA]</scope>
    <source>
        <strain evidence="2 3">BR 10245</strain>
    </source>
</reference>